<evidence type="ECO:0000256" key="2">
    <source>
        <dbReference type="ARBA" id="ARBA00012438"/>
    </source>
</evidence>
<dbReference type="InterPro" id="IPR003594">
    <property type="entry name" value="HATPase_dom"/>
</dbReference>
<feature type="modified residue" description="Phosphohistidine" evidence="11">
    <location>
        <position position="47"/>
    </location>
</feature>
<feature type="domain" description="Histidine kinase" evidence="12">
    <location>
        <begin position="290"/>
        <end position="536"/>
    </location>
</feature>
<dbReference type="SUPFAM" id="SSF47384">
    <property type="entry name" value="Homodimeric domain of signal transducing histidine kinase"/>
    <property type="match status" value="1"/>
</dbReference>
<gene>
    <name evidence="15" type="ORF">DES36_101188</name>
</gene>
<evidence type="ECO:0000256" key="8">
    <source>
        <dbReference type="ARBA" id="ARBA00022777"/>
    </source>
</evidence>
<dbReference type="SMART" id="SM00260">
    <property type="entry name" value="CheW"/>
    <property type="match status" value="1"/>
</dbReference>
<dbReference type="Gene3D" id="1.10.287.560">
    <property type="entry name" value="Histidine kinase CheA-like, homodimeric domain"/>
    <property type="match status" value="1"/>
</dbReference>
<evidence type="ECO:0000259" key="13">
    <source>
        <dbReference type="PROSITE" id="PS50851"/>
    </source>
</evidence>
<dbReference type="SMART" id="SM01231">
    <property type="entry name" value="H-kinase_dim"/>
    <property type="match status" value="1"/>
</dbReference>
<evidence type="ECO:0000259" key="12">
    <source>
        <dbReference type="PROSITE" id="PS50109"/>
    </source>
</evidence>
<dbReference type="PANTHER" id="PTHR43395:SF1">
    <property type="entry name" value="CHEMOTAXIS PROTEIN CHEA"/>
    <property type="match status" value="1"/>
</dbReference>
<dbReference type="InterPro" id="IPR010808">
    <property type="entry name" value="CheA_P2-bd"/>
</dbReference>
<dbReference type="PANTHER" id="PTHR43395">
    <property type="entry name" value="SENSOR HISTIDINE KINASE CHEA"/>
    <property type="match status" value="1"/>
</dbReference>
<name>A0A366IFK1_9FIRM</name>
<keyword evidence="9" id="KW-0067">ATP-binding</keyword>
<dbReference type="SMART" id="SM00073">
    <property type="entry name" value="HPT"/>
    <property type="match status" value="1"/>
</dbReference>
<evidence type="ECO:0000259" key="14">
    <source>
        <dbReference type="PROSITE" id="PS50894"/>
    </source>
</evidence>
<dbReference type="InterPro" id="IPR036890">
    <property type="entry name" value="HATPase_C_sf"/>
</dbReference>
<evidence type="ECO:0000256" key="5">
    <source>
        <dbReference type="ARBA" id="ARBA00022553"/>
    </source>
</evidence>
<dbReference type="GO" id="GO:0006935">
    <property type="term" value="P:chemotaxis"/>
    <property type="evidence" value="ECO:0007669"/>
    <property type="project" value="UniProtKB-KW"/>
</dbReference>
<dbReference type="FunFam" id="3.30.565.10:FF:000016">
    <property type="entry name" value="Chemotaxis protein CheA, putative"/>
    <property type="match status" value="1"/>
</dbReference>
<evidence type="ECO:0000313" key="16">
    <source>
        <dbReference type="Proteomes" id="UP000253490"/>
    </source>
</evidence>
<dbReference type="CDD" id="cd16916">
    <property type="entry name" value="HATPase_CheA-like"/>
    <property type="match status" value="1"/>
</dbReference>
<feature type="domain" description="HPt" evidence="14">
    <location>
        <begin position="1"/>
        <end position="104"/>
    </location>
</feature>
<dbReference type="CDD" id="cd00731">
    <property type="entry name" value="CheA_reg"/>
    <property type="match status" value="1"/>
</dbReference>
<dbReference type="Pfam" id="PF01627">
    <property type="entry name" value="Hpt"/>
    <property type="match status" value="1"/>
</dbReference>
<keyword evidence="16" id="KW-1185">Reference proteome</keyword>
<protein>
    <recommendedName>
        <fullName evidence="3">Chemotaxis protein CheA</fullName>
        <ecNumber evidence="2">2.7.13.3</ecNumber>
    </recommendedName>
</protein>
<dbReference type="PRINTS" id="PR00344">
    <property type="entry name" value="BCTRLSENSOR"/>
</dbReference>
<keyword evidence="7" id="KW-0547">Nucleotide-binding</keyword>
<dbReference type="GO" id="GO:0000155">
    <property type="term" value="F:phosphorelay sensor kinase activity"/>
    <property type="evidence" value="ECO:0007669"/>
    <property type="project" value="InterPro"/>
</dbReference>
<dbReference type="PROSITE" id="PS50109">
    <property type="entry name" value="HIS_KIN"/>
    <property type="match status" value="1"/>
</dbReference>
<dbReference type="InterPro" id="IPR037052">
    <property type="entry name" value="CheA-like_P2_sf"/>
</dbReference>
<dbReference type="InterPro" id="IPR037006">
    <property type="entry name" value="CheA-like_homodim_sf"/>
</dbReference>
<dbReference type="InterPro" id="IPR008207">
    <property type="entry name" value="Sig_transdc_His_kin_Hpt_dom"/>
</dbReference>
<dbReference type="InterPro" id="IPR002545">
    <property type="entry name" value="CheW-lke_dom"/>
</dbReference>
<evidence type="ECO:0000256" key="9">
    <source>
        <dbReference type="ARBA" id="ARBA00022840"/>
    </source>
</evidence>
<dbReference type="SUPFAM" id="SSF50341">
    <property type="entry name" value="CheW-like"/>
    <property type="match status" value="1"/>
</dbReference>
<dbReference type="EMBL" id="QNRX01000001">
    <property type="protein sequence ID" value="RBP70133.1"/>
    <property type="molecule type" value="Genomic_DNA"/>
</dbReference>
<dbReference type="Gene3D" id="1.20.120.160">
    <property type="entry name" value="HPT domain"/>
    <property type="match status" value="1"/>
</dbReference>
<dbReference type="OrthoDB" id="9803176at2"/>
<dbReference type="Pfam" id="PF07194">
    <property type="entry name" value="P2"/>
    <property type="match status" value="1"/>
</dbReference>
<dbReference type="InterPro" id="IPR036097">
    <property type="entry name" value="HisK_dim/P_sf"/>
</dbReference>
<dbReference type="GO" id="GO:0005737">
    <property type="term" value="C:cytoplasm"/>
    <property type="evidence" value="ECO:0007669"/>
    <property type="project" value="InterPro"/>
</dbReference>
<proteinExistence type="predicted"/>
<dbReference type="InterPro" id="IPR004358">
    <property type="entry name" value="Sig_transdc_His_kin-like_C"/>
</dbReference>
<evidence type="ECO:0000256" key="4">
    <source>
        <dbReference type="ARBA" id="ARBA00022500"/>
    </source>
</evidence>
<feature type="domain" description="CheW-like" evidence="13">
    <location>
        <begin position="538"/>
        <end position="669"/>
    </location>
</feature>
<evidence type="ECO:0000256" key="1">
    <source>
        <dbReference type="ARBA" id="ARBA00000085"/>
    </source>
</evidence>
<dbReference type="GO" id="GO:0005524">
    <property type="term" value="F:ATP binding"/>
    <property type="evidence" value="ECO:0007669"/>
    <property type="project" value="UniProtKB-KW"/>
</dbReference>
<dbReference type="InterPro" id="IPR004105">
    <property type="entry name" value="CheA-like_dim"/>
</dbReference>
<dbReference type="InterPro" id="IPR005467">
    <property type="entry name" value="His_kinase_dom"/>
</dbReference>
<evidence type="ECO:0000256" key="7">
    <source>
        <dbReference type="ARBA" id="ARBA00022741"/>
    </source>
</evidence>
<dbReference type="PROSITE" id="PS50894">
    <property type="entry name" value="HPT"/>
    <property type="match status" value="1"/>
</dbReference>
<dbReference type="Proteomes" id="UP000253490">
    <property type="component" value="Unassembled WGS sequence"/>
</dbReference>
<dbReference type="SUPFAM" id="SSF55874">
    <property type="entry name" value="ATPase domain of HSP90 chaperone/DNA topoisomerase II/histidine kinase"/>
    <property type="match status" value="1"/>
</dbReference>
<dbReference type="EC" id="2.7.13.3" evidence="2"/>
<dbReference type="SUPFAM" id="SSF55052">
    <property type="entry name" value="CheY-binding domain of CheA"/>
    <property type="match status" value="1"/>
</dbReference>
<dbReference type="SUPFAM" id="SSF47226">
    <property type="entry name" value="Histidine-containing phosphotransfer domain, HPT domain"/>
    <property type="match status" value="1"/>
</dbReference>
<accession>A0A366IFK1</accession>
<dbReference type="InterPro" id="IPR036641">
    <property type="entry name" value="HPT_dom_sf"/>
</dbReference>
<dbReference type="CDD" id="cd00088">
    <property type="entry name" value="HPT"/>
    <property type="match status" value="1"/>
</dbReference>
<dbReference type="Pfam" id="PF01584">
    <property type="entry name" value="CheW"/>
    <property type="match status" value="1"/>
</dbReference>
<evidence type="ECO:0000256" key="3">
    <source>
        <dbReference type="ARBA" id="ARBA00021495"/>
    </source>
</evidence>
<keyword evidence="10" id="KW-0902">Two-component regulatory system</keyword>
<reference evidence="15 16" key="1">
    <citation type="submission" date="2018-06" db="EMBL/GenBank/DDBJ databases">
        <title>Genomic Encyclopedia of Type Strains, Phase IV (KMG-IV): sequencing the most valuable type-strain genomes for metagenomic binning, comparative biology and taxonomic classification.</title>
        <authorList>
            <person name="Goeker M."/>
        </authorList>
    </citation>
    <scope>NUCLEOTIDE SEQUENCE [LARGE SCALE GENOMIC DNA]</scope>
    <source>
        <strain evidence="15 16">DSM 22112</strain>
    </source>
</reference>
<dbReference type="PROSITE" id="PS50851">
    <property type="entry name" value="CHEW"/>
    <property type="match status" value="1"/>
</dbReference>
<dbReference type="InterPro" id="IPR051315">
    <property type="entry name" value="Bact_Chemotaxis_CheA"/>
</dbReference>
<dbReference type="Pfam" id="PF02518">
    <property type="entry name" value="HATPase_c"/>
    <property type="match status" value="1"/>
</dbReference>
<dbReference type="Gene3D" id="3.30.565.10">
    <property type="entry name" value="Histidine kinase-like ATPase, C-terminal domain"/>
    <property type="match status" value="1"/>
</dbReference>
<sequence>MDDNSKYRDLFFEETDEYLQTLNDCLLQLEKDSQDSSLIDEIFRAAHTLKGMAATMGYESMAELTHHMENVLELFRSGASTIDSEIISLLLSCLDKLSEIVEDLREEKYTDFDIEDLVKVLDQVAKQNNTQDNEEEEESTFRMDEDISDTDLFVIKNAQDKEYNAFHIGVRISKDSLLKGARAFLIINRLEQGGEILQLSPSAEDLEEGNFEDRFTLIYLTRLEGSEIEETIGNIAEIEQVIIESVEKSEVAATLTVAEEVPKEEIQESNITPMPANKIEKNKDKNNAHHVNQSIRVDLSKLDSFMNLVSELVIYRTRLEDLCTDFKTTEINEHLEHVARITSELQDLVLKIRMQPVNVVFNRFPRMIRDLSKELNKEIELVIEGEDTELDRTVVSEIGEPLIHLLRNAADHGIESVEERVALGKPEVGTVKLSAYQEGNRVVITVSDDGKGIDPEAVQQSAMRKGISTEGMSPRDMVNLIFSQGFSTAKEVTNVSGRGVGMDVVKQKIIKLGGSIEVQTEVNKGSTFVIKLPLTLSIIQALLVNVGEETFALPLGVIEKVVKVEKDEILQSHNSEVYIYRNKAIPIIRVNKSLGIESERTNKHIILVLLGDQYYGLLVDDLIGQQEIVIKKLSRVLGKMREYLGATILGDGDITLILDVSNLSKDVKGEYLE</sequence>
<dbReference type="SMART" id="SM00387">
    <property type="entry name" value="HATPase_c"/>
    <property type="match status" value="1"/>
</dbReference>
<evidence type="ECO:0000256" key="6">
    <source>
        <dbReference type="ARBA" id="ARBA00022679"/>
    </source>
</evidence>
<comment type="caution">
    <text evidence="15">The sequence shown here is derived from an EMBL/GenBank/DDBJ whole genome shotgun (WGS) entry which is preliminary data.</text>
</comment>
<evidence type="ECO:0000256" key="11">
    <source>
        <dbReference type="PROSITE-ProRule" id="PRU00110"/>
    </source>
</evidence>
<keyword evidence="8 15" id="KW-0418">Kinase</keyword>
<dbReference type="RefSeq" id="WP_113919343.1">
    <property type="nucleotide sequence ID" value="NZ_QNRX01000001.1"/>
</dbReference>
<dbReference type="InterPro" id="IPR036061">
    <property type="entry name" value="CheW-like_dom_sf"/>
</dbReference>
<organism evidence="15 16">
    <name type="scientific">Alkalibaculum bacchi</name>
    <dbReference type="NCBI Taxonomy" id="645887"/>
    <lineage>
        <taxon>Bacteria</taxon>
        <taxon>Bacillati</taxon>
        <taxon>Bacillota</taxon>
        <taxon>Clostridia</taxon>
        <taxon>Eubacteriales</taxon>
        <taxon>Eubacteriaceae</taxon>
        <taxon>Alkalibaculum</taxon>
    </lineage>
</organism>
<dbReference type="Gene3D" id="3.30.70.1110">
    <property type="entry name" value="Histidine kinase CheA-like, P2 response regulator-binding domain"/>
    <property type="match status" value="1"/>
</dbReference>
<dbReference type="InterPro" id="IPR035891">
    <property type="entry name" value="CheY-binding_CheA"/>
</dbReference>
<keyword evidence="6" id="KW-0808">Transferase</keyword>
<keyword evidence="4" id="KW-0145">Chemotaxis</keyword>
<evidence type="ECO:0000256" key="10">
    <source>
        <dbReference type="ARBA" id="ARBA00023012"/>
    </source>
</evidence>
<dbReference type="AlphaFoldDB" id="A0A366IFK1"/>
<evidence type="ECO:0000313" key="15">
    <source>
        <dbReference type="EMBL" id="RBP70133.1"/>
    </source>
</evidence>
<dbReference type="Gene3D" id="2.30.30.40">
    <property type="entry name" value="SH3 Domains"/>
    <property type="match status" value="1"/>
</dbReference>
<comment type="catalytic activity">
    <reaction evidence="1">
        <text>ATP + protein L-histidine = ADP + protein N-phospho-L-histidine.</text>
        <dbReference type="EC" id="2.7.13.3"/>
    </reaction>
</comment>
<dbReference type="Pfam" id="PF02895">
    <property type="entry name" value="H-kinase_dim"/>
    <property type="match status" value="1"/>
</dbReference>
<keyword evidence="5 11" id="KW-0597">Phosphoprotein</keyword>